<dbReference type="InterPro" id="IPR050191">
    <property type="entry name" value="ATP-dep_DNA_ligase"/>
</dbReference>
<dbReference type="STRING" id="1245528.M3HD69"/>
<keyword evidence="7 14" id="KW-0227">DNA damage</keyword>
<evidence type="ECO:0000256" key="8">
    <source>
        <dbReference type="ARBA" id="ARBA00022840"/>
    </source>
</evidence>
<dbReference type="PANTHER" id="PTHR45674">
    <property type="entry name" value="DNA LIGASE 1/3 FAMILY MEMBER"/>
    <property type="match status" value="1"/>
</dbReference>
<dbReference type="PROSITE" id="PS50160">
    <property type="entry name" value="DNA_LIGASE_A3"/>
    <property type="match status" value="1"/>
</dbReference>
<gene>
    <name evidence="18" type="ORF">G210_5242</name>
</gene>
<dbReference type="Gene3D" id="3.30.1490.70">
    <property type="match status" value="1"/>
</dbReference>
<keyword evidence="10 14" id="KW-0234">DNA repair</keyword>
<dbReference type="GO" id="GO:0005634">
    <property type="term" value="C:nucleus"/>
    <property type="evidence" value="ECO:0007669"/>
    <property type="project" value="UniProtKB-SubCell"/>
</dbReference>
<comment type="similarity">
    <text evidence="2 15">Belongs to the ATP-dependent DNA ligase family.</text>
</comment>
<feature type="region of interest" description="Disordered" evidence="16">
    <location>
        <begin position="1"/>
        <end position="76"/>
    </location>
</feature>
<dbReference type="PROSITE" id="PS00333">
    <property type="entry name" value="DNA_LIGASE_A2"/>
    <property type="match status" value="1"/>
</dbReference>
<dbReference type="eggNOG" id="KOG0967">
    <property type="taxonomic scope" value="Eukaryota"/>
</dbReference>
<evidence type="ECO:0000256" key="10">
    <source>
        <dbReference type="ARBA" id="ARBA00023204"/>
    </source>
</evidence>
<evidence type="ECO:0000256" key="11">
    <source>
        <dbReference type="ARBA" id="ARBA00023242"/>
    </source>
</evidence>
<dbReference type="HOGENOM" id="CLU_005138_4_1_1"/>
<evidence type="ECO:0000256" key="5">
    <source>
        <dbReference type="ARBA" id="ARBA00022705"/>
    </source>
</evidence>
<dbReference type="CDD" id="cd07900">
    <property type="entry name" value="Adenylation_DNA_ligase_I_Euk"/>
    <property type="match status" value="1"/>
</dbReference>
<dbReference type="FunFam" id="3.30.470.30:FF:000002">
    <property type="entry name" value="DNA ligase"/>
    <property type="match status" value="1"/>
</dbReference>
<evidence type="ECO:0000256" key="6">
    <source>
        <dbReference type="ARBA" id="ARBA00022741"/>
    </source>
</evidence>
<dbReference type="InterPro" id="IPR016059">
    <property type="entry name" value="DNA_ligase_ATP-dep_CS"/>
</dbReference>
<dbReference type="InterPro" id="IPR012340">
    <property type="entry name" value="NA-bd_OB-fold"/>
</dbReference>
<dbReference type="GO" id="GO:1903461">
    <property type="term" value="P:Okazaki fragment processing involved in mitotic DNA replication"/>
    <property type="evidence" value="ECO:0007669"/>
    <property type="project" value="TreeGrafter"/>
</dbReference>
<organism evidence="18 19">
    <name type="scientific">Candida maltosa (strain Xu316)</name>
    <name type="common">Yeast</name>
    <dbReference type="NCBI Taxonomy" id="1245528"/>
    <lineage>
        <taxon>Eukaryota</taxon>
        <taxon>Fungi</taxon>
        <taxon>Dikarya</taxon>
        <taxon>Ascomycota</taxon>
        <taxon>Saccharomycotina</taxon>
        <taxon>Pichiomycetes</taxon>
        <taxon>Debaryomycetaceae</taxon>
        <taxon>Candida/Lodderomyces clade</taxon>
        <taxon>Candida</taxon>
    </lineage>
</organism>
<dbReference type="SUPFAM" id="SSF117018">
    <property type="entry name" value="ATP-dependent DNA ligase DNA-binding domain"/>
    <property type="match status" value="1"/>
</dbReference>
<dbReference type="GO" id="GO:0071897">
    <property type="term" value="P:DNA biosynthetic process"/>
    <property type="evidence" value="ECO:0007669"/>
    <property type="project" value="InterPro"/>
</dbReference>
<dbReference type="NCBIfam" id="TIGR00574">
    <property type="entry name" value="dnl1"/>
    <property type="match status" value="1"/>
</dbReference>
<comment type="catalytic activity">
    <reaction evidence="13 14">
        <text>ATP + (deoxyribonucleotide)n-3'-hydroxyl + 5'-phospho-(deoxyribonucleotide)m = (deoxyribonucleotide)n+m + AMP + diphosphate.</text>
        <dbReference type="EC" id="6.5.1.1"/>
    </reaction>
</comment>
<evidence type="ECO:0000256" key="2">
    <source>
        <dbReference type="ARBA" id="ARBA00007572"/>
    </source>
</evidence>
<keyword evidence="12" id="KW-0131">Cell cycle</keyword>
<evidence type="ECO:0000256" key="9">
    <source>
        <dbReference type="ARBA" id="ARBA00023172"/>
    </source>
</evidence>
<dbReference type="Gene3D" id="2.40.50.140">
    <property type="entry name" value="Nucleic acid-binding proteins"/>
    <property type="match status" value="1"/>
</dbReference>
<evidence type="ECO:0000256" key="1">
    <source>
        <dbReference type="ARBA" id="ARBA00004123"/>
    </source>
</evidence>
<evidence type="ECO:0000313" key="19">
    <source>
        <dbReference type="Proteomes" id="UP000011777"/>
    </source>
</evidence>
<dbReference type="CDD" id="cd07969">
    <property type="entry name" value="OBF_DNA_ligase_I"/>
    <property type="match status" value="1"/>
</dbReference>
<dbReference type="PROSITE" id="PS00697">
    <property type="entry name" value="DNA_LIGASE_A1"/>
    <property type="match status" value="1"/>
</dbReference>
<evidence type="ECO:0000313" key="18">
    <source>
        <dbReference type="EMBL" id="EMG45177.1"/>
    </source>
</evidence>
<evidence type="ECO:0000256" key="15">
    <source>
        <dbReference type="RuleBase" id="RU004196"/>
    </source>
</evidence>
<keyword evidence="4" id="KW-0132">Cell division</keyword>
<dbReference type="EC" id="6.5.1.1" evidence="14"/>
<evidence type="ECO:0000256" key="16">
    <source>
        <dbReference type="SAM" id="MobiDB-lite"/>
    </source>
</evidence>
<keyword evidence="9 14" id="KW-0233">DNA recombination</keyword>
<dbReference type="FunFam" id="1.10.3260.10:FF:000001">
    <property type="entry name" value="DNA ligase"/>
    <property type="match status" value="1"/>
</dbReference>
<evidence type="ECO:0000256" key="3">
    <source>
        <dbReference type="ARBA" id="ARBA00022598"/>
    </source>
</evidence>
<evidence type="ECO:0000256" key="13">
    <source>
        <dbReference type="ARBA" id="ARBA00034003"/>
    </source>
</evidence>
<dbReference type="PANTHER" id="PTHR45674:SF4">
    <property type="entry name" value="DNA LIGASE 1"/>
    <property type="match status" value="1"/>
</dbReference>
<evidence type="ECO:0000256" key="14">
    <source>
        <dbReference type="RuleBase" id="RU000617"/>
    </source>
</evidence>
<reference evidence="18 19" key="1">
    <citation type="submission" date="2013-02" db="EMBL/GenBank/DDBJ databases">
        <title>Genome sequence of Candida maltosa Xu316, a potential industrial strain for xylitol and ethanol production.</title>
        <authorList>
            <person name="Yu J."/>
            <person name="Wang Q."/>
            <person name="Geng X."/>
            <person name="Bao W."/>
            <person name="He P."/>
            <person name="Cai J."/>
        </authorList>
    </citation>
    <scope>NUCLEOTIDE SEQUENCE [LARGE SCALE GENOMIC DNA]</scope>
    <source>
        <strain evidence="19">Xu316</strain>
    </source>
</reference>
<keyword evidence="11" id="KW-0539">Nucleus</keyword>
<keyword evidence="3 14" id="KW-0436">Ligase</keyword>
<dbReference type="GO" id="GO:0005524">
    <property type="term" value="F:ATP binding"/>
    <property type="evidence" value="ECO:0007669"/>
    <property type="project" value="UniProtKB-KW"/>
</dbReference>
<dbReference type="SUPFAM" id="SSF50249">
    <property type="entry name" value="Nucleic acid-binding proteins"/>
    <property type="match status" value="1"/>
</dbReference>
<dbReference type="InterPro" id="IPR000977">
    <property type="entry name" value="DNA_ligase_ATP-dep"/>
</dbReference>
<dbReference type="GO" id="GO:0003910">
    <property type="term" value="F:DNA ligase (ATP) activity"/>
    <property type="evidence" value="ECO:0007669"/>
    <property type="project" value="UniProtKB-EC"/>
</dbReference>
<dbReference type="InterPro" id="IPR012309">
    <property type="entry name" value="DNA_ligase_ATP-dep_C"/>
</dbReference>
<feature type="compositionally biased region" description="Polar residues" evidence="16">
    <location>
        <begin position="30"/>
        <end position="40"/>
    </location>
</feature>
<comment type="caution">
    <text evidence="18">The sequence shown here is derived from an EMBL/GenBank/DDBJ whole genome shotgun (WGS) entry which is preliminary data.</text>
</comment>
<dbReference type="GO" id="GO:0003677">
    <property type="term" value="F:DNA binding"/>
    <property type="evidence" value="ECO:0007669"/>
    <property type="project" value="InterPro"/>
</dbReference>
<keyword evidence="19" id="KW-1185">Reference proteome</keyword>
<evidence type="ECO:0000259" key="17">
    <source>
        <dbReference type="PROSITE" id="PS50160"/>
    </source>
</evidence>
<keyword evidence="8 14" id="KW-0067">ATP-binding</keyword>
<dbReference type="FunFam" id="2.40.50.140:FF:000062">
    <property type="entry name" value="DNA ligase"/>
    <property type="match status" value="1"/>
</dbReference>
<comment type="subcellular location">
    <subcellularLocation>
        <location evidence="1">Nucleus</location>
    </subcellularLocation>
</comment>
<dbReference type="InterPro" id="IPR012310">
    <property type="entry name" value="DNA_ligase_ATP-dep_cent"/>
</dbReference>
<dbReference type="Pfam" id="PF04679">
    <property type="entry name" value="DNA_ligase_A_C"/>
    <property type="match status" value="1"/>
</dbReference>
<evidence type="ECO:0000256" key="12">
    <source>
        <dbReference type="ARBA" id="ARBA00023306"/>
    </source>
</evidence>
<dbReference type="OrthoDB" id="206088at2759"/>
<feature type="compositionally biased region" description="Basic and acidic residues" evidence="16">
    <location>
        <begin position="46"/>
        <end position="64"/>
    </location>
</feature>
<dbReference type="GO" id="GO:0006310">
    <property type="term" value="P:DNA recombination"/>
    <property type="evidence" value="ECO:0007669"/>
    <property type="project" value="UniProtKB-KW"/>
</dbReference>
<dbReference type="Gene3D" id="1.10.3260.10">
    <property type="entry name" value="DNA ligase, ATP-dependent, N-terminal domain"/>
    <property type="match status" value="1"/>
</dbReference>
<dbReference type="GO" id="GO:0051301">
    <property type="term" value="P:cell division"/>
    <property type="evidence" value="ECO:0007669"/>
    <property type="project" value="UniProtKB-KW"/>
</dbReference>
<feature type="domain" description="ATP-dependent DNA ligase family profile" evidence="17">
    <location>
        <begin position="450"/>
        <end position="588"/>
    </location>
</feature>
<dbReference type="GO" id="GO:0005739">
    <property type="term" value="C:mitochondrion"/>
    <property type="evidence" value="ECO:0007669"/>
    <property type="project" value="TreeGrafter"/>
</dbReference>
<keyword evidence="6 14" id="KW-0547">Nucleotide-binding</keyword>
<evidence type="ECO:0000256" key="7">
    <source>
        <dbReference type="ARBA" id="ARBA00022763"/>
    </source>
</evidence>
<dbReference type="Gene3D" id="3.30.470.30">
    <property type="entry name" value="DNA ligase/mRNA capping enzyme"/>
    <property type="match status" value="1"/>
</dbReference>
<dbReference type="InterPro" id="IPR012308">
    <property type="entry name" value="DNA_ligase_ATP-dep_N"/>
</dbReference>
<accession>M3HD69</accession>
<dbReference type="OMA" id="WIKYKRD"/>
<dbReference type="EMBL" id="AOGT01002943">
    <property type="protein sequence ID" value="EMG45177.1"/>
    <property type="molecule type" value="Genomic_DNA"/>
</dbReference>
<dbReference type="Pfam" id="PF01068">
    <property type="entry name" value="DNA_ligase_A_M"/>
    <property type="match status" value="1"/>
</dbReference>
<proteinExistence type="inferred from homology"/>
<name>M3HD69_CANMX</name>
<dbReference type="Pfam" id="PF04675">
    <property type="entry name" value="DNA_ligase_A_N"/>
    <property type="match status" value="1"/>
</dbReference>
<dbReference type="SUPFAM" id="SSF56091">
    <property type="entry name" value="DNA ligase/mRNA capping enzyme, catalytic domain"/>
    <property type="match status" value="1"/>
</dbReference>
<keyword evidence="5" id="KW-0235">DNA replication</keyword>
<protein>
    <recommendedName>
        <fullName evidence="14">DNA ligase</fullName>
        <ecNumber evidence="14">6.5.1.1</ecNumber>
    </recommendedName>
</protein>
<evidence type="ECO:0000256" key="4">
    <source>
        <dbReference type="ARBA" id="ARBA00022618"/>
    </source>
</evidence>
<dbReference type="AlphaFoldDB" id="M3HD69"/>
<sequence>MGPAKSPKKKQQDLSKFLSSSPTKKDTSKRSTTPPESSSPIKKAKKETNKQVEKNEDEEMKSSEESEGGLSESETETLIKLAEKQQKQHQDDAKLGEKIPYAKLAAVFEEIEKESSRLKMTAILSQFYLEILQQSTIDKLVKIVYLSINRLGPDYEPDLELGLGETILIKAISEGYGRSSSKIKEDFVRDGDLGIIASKSRSLQPTMFKPAPLDVDLVFNNLEEIAKSTGKDSQAKKVGIIKKMLSACNQTEAKFIIRSLAGKLRIGLADKTVIVALAQAFINYENKSNRRTDSSKVTEAEENFKEAFSRVPNYEVLLRTAYKYGVFELLDHCEITPGIPLKPMLAKAAKSIVEIADHFKDEEYTCEYKYDGMRAQVHVESNGKVHVYSRNSENMTATYPDLVSIIKEFTGGEKDVSFILDCEAVAWDRKEHKILPFQVLSSRKRKNVEEKDITVNICIFAFDLLFLDGKSILNKSLAERRQILYENFTPIEDKFQFATMKNLSSESEGLEVFLEQSIKDSCEGLMVKLLNGKESHYEPSKRSRNWLKLKKDYLDGVGDSLDLVVVGAYNGKGKRTGTYGGFLLASYNEDTGDLETCCKIGTGFSDDDLASLYKKLHPSEIKNPKSNFVYDTNNSNAKPDVWFEPSVLFEVLTADLSLSPVYKTGHQEFGKGISLRFPRYIRLRDDKSVEDATSSSMICEFYERQASVQK</sequence>
<dbReference type="Proteomes" id="UP000011777">
    <property type="component" value="Unassembled WGS sequence"/>
</dbReference>
<dbReference type="GO" id="GO:0006281">
    <property type="term" value="P:DNA repair"/>
    <property type="evidence" value="ECO:0007669"/>
    <property type="project" value="UniProtKB-KW"/>
</dbReference>
<dbReference type="InterPro" id="IPR036599">
    <property type="entry name" value="DNA_ligase_N_sf"/>
</dbReference>